<protein>
    <recommendedName>
        <fullName evidence="6">Lysozyme</fullName>
    </recommendedName>
</protein>
<dbReference type="GO" id="GO:0016998">
    <property type="term" value="P:cell wall macromolecule catabolic process"/>
    <property type="evidence" value="ECO:0007669"/>
    <property type="project" value="InterPro"/>
</dbReference>
<accession>A0A7S1AKY3</accession>
<dbReference type="SUPFAM" id="SSF51445">
    <property type="entry name" value="(Trans)glycosidases"/>
    <property type="match status" value="1"/>
</dbReference>
<evidence type="ECO:0000256" key="1">
    <source>
        <dbReference type="ARBA" id="ARBA00010646"/>
    </source>
</evidence>
<dbReference type="InterPro" id="IPR018077">
    <property type="entry name" value="Glyco_hydro_fam25_subgr"/>
</dbReference>
<dbReference type="Gene3D" id="3.20.20.80">
    <property type="entry name" value="Glycosidases"/>
    <property type="match status" value="1"/>
</dbReference>
<feature type="signal peptide" evidence="4">
    <location>
        <begin position="1"/>
        <end position="18"/>
    </location>
</feature>
<dbReference type="InterPro" id="IPR017853">
    <property type="entry name" value="GH"/>
</dbReference>
<organism evidence="5">
    <name type="scientific">Noctiluca scintillans</name>
    <name type="common">Sea sparkle</name>
    <name type="synonym">Red tide dinoflagellate</name>
    <dbReference type="NCBI Taxonomy" id="2966"/>
    <lineage>
        <taxon>Eukaryota</taxon>
        <taxon>Sar</taxon>
        <taxon>Alveolata</taxon>
        <taxon>Dinophyceae</taxon>
        <taxon>Noctilucales</taxon>
        <taxon>Noctilucaceae</taxon>
        <taxon>Noctiluca</taxon>
    </lineage>
</organism>
<evidence type="ECO:0000256" key="2">
    <source>
        <dbReference type="ARBA" id="ARBA00022801"/>
    </source>
</evidence>
<feature type="chain" id="PRO_5031193404" description="Lysozyme" evidence="4">
    <location>
        <begin position="19"/>
        <end position="235"/>
    </location>
</feature>
<evidence type="ECO:0000313" key="5">
    <source>
        <dbReference type="EMBL" id="CAD8857686.1"/>
    </source>
</evidence>
<keyword evidence="3" id="KW-0326">Glycosidase</keyword>
<evidence type="ECO:0000256" key="3">
    <source>
        <dbReference type="ARBA" id="ARBA00023295"/>
    </source>
</evidence>
<keyword evidence="4" id="KW-0732">Signal</keyword>
<dbReference type="AlphaFoldDB" id="A0A7S1AKY3"/>
<proteinExistence type="inferred from homology"/>
<dbReference type="GO" id="GO:0016052">
    <property type="term" value="P:carbohydrate catabolic process"/>
    <property type="evidence" value="ECO:0007669"/>
    <property type="project" value="TreeGrafter"/>
</dbReference>
<evidence type="ECO:0000256" key="4">
    <source>
        <dbReference type="SAM" id="SignalP"/>
    </source>
</evidence>
<keyword evidence="2" id="KW-0378">Hydrolase</keyword>
<reference evidence="5" key="1">
    <citation type="submission" date="2021-01" db="EMBL/GenBank/DDBJ databases">
        <authorList>
            <person name="Corre E."/>
            <person name="Pelletier E."/>
            <person name="Niang G."/>
            <person name="Scheremetjew M."/>
            <person name="Finn R."/>
            <person name="Kale V."/>
            <person name="Holt S."/>
            <person name="Cochrane G."/>
            <person name="Meng A."/>
            <person name="Brown T."/>
            <person name="Cohen L."/>
        </authorList>
    </citation>
    <scope>NUCLEOTIDE SEQUENCE</scope>
</reference>
<dbReference type="GO" id="GO:0009253">
    <property type="term" value="P:peptidoglycan catabolic process"/>
    <property type="evidence" value="ECO:0007669"/>
    <property type="project" value="InterPro"/>
</dbReference>
<sequence>MFSRLLLVLIIGTPVTEALEANVSLPETHLRGIDVSHYQGTINWNSVKSSGVSFAMAKATEGTSYTDPMFNTNWNGMHSAGLVRGAYHFARPGSDAVTQADHFVNTVNNAGGITSGNTLQLVLDLETTDGLGSAAVLSWVEAFMARVKSLTGRPGIIYTGYYFWNDDVRGSSCLDAPLWIAAYSSSPSIPSPWGGVGWAFWQYSDSGSVSGISGAVDLDYFQNGGSYPDIYNLCF</sequence>
<gene>
    <name evidence="5" type="ORF">NSCI0253_LOCUS32038</name>
</gene>
<evidence type="ECO:0008006" key="6">
    <source>
        <dbReference type="Google" id="ProtNLM"/>
    </source>
</evidence>
<comment type="similarity">
    <text evidence="1">Belongs to the glycosyl hydrolase 25 family.</text>
</comment>
<dbReference type="PANTHER" id="PTHR34135:SF2">
    <property type="entry name" value="LYSOZYME"/>
    <property type="match status" value="1"/>
</dbReference>
<dbReference type="SMART" id="SM00641">
    <property type="entry name" value="Glyco_25"/>
    <property type="match status" value="1"/>
</dbReference>
<dbReference type="PANTHER" id="PTHR34135">
    <property type="entry name" value="LYSOZYME"/>
    <property type="match status" value="1"/>
</dbReference>
<dbReference type="PROSITE" id="PS51904">
    <property type="entry name" value="GLYCOSYL_HYDROL_F25_2"/>
    <property type="match status" value="1"/>
</dbReference>
<dbReference type="Pfam" id="PF01183">
    <property type="entry name" value="Glyco_hydro_25"/>
    <property type="match status" value="1"/>
</dbReference>
<name>A0A7S1AKY3_NOCSC</name>
<dbReference type="EMBL" id="HBFQ01045119">
    <property type="protein sequence ID" value="CAD8857686.1"/>
    <property type="molecule type" value="Transcribed_RNA"/>
</dbReference>
<dbReference type="CDD" id="cd00599">
    <property type="entry name" value="GH25_muramidase"/>
    <property type="match status" value="1"/>
</dbReference>
<dbReference type="GO" id="GO:0003796">
    <property type="term" value="F:lysozyme activity"/>
    <property type="evidence" value="ECO:0007669"/>
    <property type="project" value="InterPro"/>
</dbReference>
<dbReference type="InterPro" id="IPR002053">
    <property type="entry name" value="Glyco_hydro_25"/>
</dbReference>